<dbReference type="KEGG" id="dpx:DAPPUDRAFT_128207"/>
<dbReference type="GO" id="GO:0043813">
    <property type="term" value="F:phosphatidylinositol-3,5-bisphosphate 5-phosphatase activity"/>
    <property type="evidence" value="ECO:0000318"/>
    <property type="project" value="GO_Central"/>
</dbReference>
<organism evidence="6 7">
    <name type="scientific">Daphnia pulex</name>
    <name type="common">Water flea</name>
    <dbReference type="NCBI Taxonomy" id="6669"/>
    <lineage>
        <taxon>Eukaryota</taxon>
        <taxon>Metazoa</taxon>
        <taxon>Ecdysozoa</taxon>
        <taxon>Arthropoda</taxon>
        <taxon>Crustacea</taxon>
        <taxon>Branchiopoda</taxon>
        <taxon>Diplostraca</taxon>
        <taxon>Cladocera</taxon>
        <taxon>Anomopoda</taxon>
        <taxon>Daphniidae</taxon>
        <taxon>Daphnia</taxon>
    </lineage>
</organism>
<name>E9GGD2_DAPPU</name>
<evidence type="ECO:0000256" key="1">
    <source>
        <dbReference type="ARBA" id="ARBA00004308"/>
    </source>
</evidence>
<feature type="region of interest" description="Disordered" evidence="4">
    <location>
        <begin position="689"/>
        <end position="748"/>
    </location>
</feature>
<dbReference type="PhylomeDB" id="E9GGD2"/>
<reference evidence="6 7" key="1">
    <citation type="journal article" date="2011" name="Science">
        <title>The ecoresponsive genome of Daphnia pulex.</title>
        <authorList>
            <person name="Colbourne J.K."/>
            <person name="Pfrender M.E."/>
            <person name="Gilbert D."/>
            <person name="Thomas W.K."/>
            <person name="Tucker A."/>
            <person name="Oakley T.H."/>
            <person name="Tokishita S."/>
            <person name="Aerts A."/>
            <person name="Arnold G.J."/>
            <person name="Basu M.K."/>
            <person name="Bauer D.J."/>
            <person name="Caceres C.E."/>
            <person name="Carmel L."/>
            <person name="Casola C."/>
            <person name="Choi J.H."/>
            <person name="Detter J.C."/>
            <person name="Dong Q."/>
            <person name="Dusheyko S."/>
            <person name="Eads B.D."/>
            <person name="Frohlich T."/>
            <person name="Geiler-Samerotte K.A."/>
            <person name="Gerlach D."/>
            <person name="Hatcher P."/>
            <person name="Jogdeo S."/>
            <person name="Krijgsveld J."/>
            <person name="Kriventseva E.V."/>
            <person name="Kultz D."/>
            <person name="Laforsch C."/>
            <person name="Lindquist E."/>
            <person name="Lopez J."/>
            <person name="Manak J.R."/>
            <person name="Muller J."/>
            <person name="Pangilinan J."/>
            <person name="Patwardhan R.P."/>
            <person name="Pitluck S."/>
            <person name="Pritham E.J."/>
            <person name="Rechtsteiner A."/>
            <person name="Rho M."/>
            <person name="Rogozin I.B."/>
            <person name="Sakarya O."/>
            <person name="Salamov A."/>
            <person name="Schaack S."/>
            <person name="Shapiro H."/>
            <person name="Shiga Y."/>
            <person name="Skalitzky C."/>
            <person name="Smith Z."/>
            <person name="Souvorov A."/>
            <person name="Sung W."/>
            <person name="Tang Z."/>
            <person name="Tsuchiya D."/>
            <person name="Tu H."/>
            <person name="Vos H."/>
            <person name="Wang M."/>
            <person name="Wolf Y.I."/>
            <person name="Yamagata H."/>
            <person name="Yamada T."/>
            <person name="Ye Y."/>
            <person name="Shaw J.R."/>
            <person name="Andrews J."/>
            <person name="Crease T.J."/>
            <person name="Tang H."/>
            <person name="Lucas S.M."/>
            <person name="Robertson H.M."/>
            <person name="Bork P."/>
            <person name="Koonin E.V."/>
            <person name="Zdobnov E.M."/>
            <person name="Grigoriev I.V."/>
            <person name="Lynch M."/>
            <person name="Boore J.L."/>
        </authorList>
    </citation>
    <scope>NUCLEOTIDE SEQUENCE [LARGE SCALE GENOMIC DNA]</scope>
</reference>
<dbReference type="Pfam" id="PF02383">
    <property type="entry name" value="Syja_N"/>
    <property type="match status" value="1"/>
</dbReference>
<keyword evidence="3" id="KW-0472">Membrane</keyword>
<keyword evidence="7" id="KW-1185">Reference proteome</keyword>
<keyword evidence="2" id="KW-0378">Hydrolase</keyword>
<dbReference type="GO" id="GO:0046856">
    <property type="term" value="P:phosphatidylinositol dephosphorylation"/>
    <property type="evidence" value="ECO:0000318"/>
    <property type="project" value="GO_Central"/>
</dbReference>
<proteinExistence type="predicted"/>
<dbReference type="EMBL" id="GL732543">
    <property type="protein sequence ID" value="EFX81517.1"/>
    <property type="molecule type" value="Genomic_DNA"/>
</dbReference>
<dbReference type="FunCoup" id="E9GGD2">
    <property type="interactions" value="1269"/>
</dbReference>
<gene>
    <name evidence="6" type="ORF">DAPPUDRAFT_128207</name>
</gene>
<dbReference type="InterPro" id="IPR043573">
    <property type="entry name" value="Fig4-like"/>
</dbReference>
<sequence length="867" mass="98927">MSTQKKFTPFISSIQKMALYETKARIFLVGSNNTQTKFRVLKIDRTEPKTLVVIDDHVEYSHQEIRDLLSMIDMGNRPRPRNNLGFSKTVSAFGIVGFVRFLEGYYIVLITKRRRIAVIGYHTIYKIEDTTMVYIPNESVRIHHPDEARYVKLFQSVDLSSNFYFSYSYDLSHTLQYNLSPPKEIRSTFEGVPSEGETTERGNNIVLGVKAHPNYKFVWNSFLLKPVESVFHPDWILFVIHGFVGQSNISLFGKSLYLTLIARRSNKFAGTRFLKRGANYEGDVANEVETEQMVHDASVSGFDQGRYTSYVQLRGSVPTHWSQDISKMVPKPPILLDLSDSFSQTAAEHFNQLLRRYGSPVIVLNLVKKREKKRHEGLLTEEYLKDITYLNQFLPPMHQIQYIGFDMARLNKLKEANVMSRLADIASIAVSRTGIFRSFPPLHVHRLQVGVTRVNCVDCLDRTNTAQFALGRCALAYQLYALGVVSTPHVEFDSDCVRMLEELYEDHGDTLALQYGGSQLVHRIKSYRRIAPWTSQGNDIMQSLSRYYSNTFSDADKQNAINLFLGVFNPQESRIPIWEQQSDAHLHRGNPFNLKMAMSYTQWWDANMLRYLPLPFDEVIKSCSSIVPVSPLEVVVDGYYEFYRPFEFTVVSDLFGVTISHSVRDFMPNNCGTDFSPFAVRVRPGKRREELSSKNALALRNPSLTGQSSTSSTASGTSTESEDSSDDEMKPFNPKTEEKTDKSQENVKPSITFTDLLPSMKQVYGTDIQPPHRNDIAIYRKYANMAVSSCVQSDLSNGKASTTYKRLMLVQQSAFTIDNTLQVTTPFVGKSSLDVYFNYCFKGRKSPLSINPNDLNLYKRYTSGKTY</sequence>
<dbReference type="STRING" id="6669.E9GGD2"/>
<dbReference type="PANTHER" id="PTHR45738">
    <property type="entry name" value="POLYPHOSPHOINOSITIDE PHOSPHATASE"/>
    <property type="match status" value="1"/>
</dbReference>
<dbReference type="Proteomes" id="UP000000305">
    <property type="component" value="Unassembled WGS sequence"/>
</dbReference>
<dbReference type="InParanoid" id="E9GGD2"/>
<evidence type="ECO:0000256" key="3">
    <source>
        <dbReference type="ARBA" id="ARBA00023136"/>
    </source>
</evidence>
<dbReference type="AlphaFoldDB" id="E9GGD2"/>
<feature type="domain" description="SAC" evidence="5">
    <location>
        <begin position="154"/>
        <end position="517"/>
    </location>
</feature>
<accession>E9GGD2</accession>
<evidence type="ECO:0000313" key="6">
    <source>
        <dbReference type="EMBL" id="EFX81517.1"/>
    </source>
</evidence>
<evidence type="ECO:0000259" key="5">
    <source>
        <dbReference type="PROSITE" id="PS50275"/>
    </source>
</evidence>
<evidence type="ECO:0000256" key="4">
    <source>
        <dbReference type="SAM" id="MobiDB-lite"/>
    </source>
</evidence>
<feature type="compositionally biased region" description="Basic and acidic residues" evidence="4">
    <location>
        <begin position="727"/>
        <end position="745"/>
    </location>
</feature>
<dbReference type="HOGENOM" id="CLU_003016_0_3_1"/>
<dbReference type="OMA" id="KRKCCAH"/>
<feature type="compositionally biased region" description="Low complexity" evidence="4">
    <location>
        <begin position="708"/>
        <end position="719"/>
    </location>
</feature>
<comment type="subcellular location">
    <subcellularLocation>
        <location evidence="1">Endomembrane system</location>
    </subcellularLocation>
</comment>
<dbReference type="eggNOG" id="KOG1888">
    <property type="taxonomic scope" value="Eukaryota"/>
</dbReference>
<dbReference type="OrthoDB" id="405996at2759"/>
<evidence type="ECO:0000256" key="2">
    <source>
        <dbReference type="ARBA" id="ARBA00022801"/>
    </source>
</evidence>
<dbReference type="PANTHER" id="PTHR45738:SF5">
    <property type="entry name" value="POLYPHOSPHOINOSITIDE PHOSPHATASE"/>
    <property type="match status" value="1"/>
</dbReference>
<evidence type="ECO:0000313" key="7">
    <source>
        <dbReference type="Proteomes" id="UP000000305"/>
    </source>
</evidence>
<dbReference type="InterPro" id="IPR002013">
    <property type="entry name" value="SAC_dom"/>
</dbReference>
<dbReference type="PROSITE" id="PS50275">
    <property type="entry name" value="SAC"/>
    <property type="match status" value="1"/>
</dbReference>
<dbReference type="GO" id="GO:0012505">
    <property type="term" value="C:endomembrane system"/>
    <property type="evidence" value="ECO:0007669"/>
    <property type="project" value="UniProtKB-SubCell"/>
</dbReference>
<protein>
    <recommendedName>
        <fullName evidence="5">SAC domain-containing protein</fullName>
    </recommendedName>
</protein>